<keyword evidence="1" id="KW-0862">Zinc</keyword>
<evidence type="ECO:0000313" key="7">
    <source>
        <dbReference type="Proteomes" id="UP001217417"/>
    </source>
</evidence>
<dbReference type="InterPro" id="IPR050797">
    <property type="entry name" value="Carb_Metab_Trans_Reg"/>
</dbReference>
<dbReference type="PROSITE" id="PS00463">
    <property type="entry name" value="ZN2_CY6_FUNGAL_1"/>
    <property type="match status" value="1"/>
</dbReference>
<dbReference type="AlphaFoldDB" id="A0AAD7QVA2"/>
<evidence type="ECO:0000256" key="4">
    <source>
        <dbReference type="ARBA" id="ARBA00023242"/>
    </source>
</evidence>
<name>A0AAD7QVA2_9ASCO</name>
<dbReference type="InterPro" id="IPR036864">
    <property type="entry name" value="Zn2-C6_fun-type_DNA-bd_sf"/>
</dbReference>
<protein>
    <recommendedName>
        <fullName evidence="5">Zn(2)-C6 fungal-type domain-containing protein</fullName>
    </recommendedName>
</protein>
<sequence length="538" mass="60678">MKTACDACRRRKVKCDGRYPCTHCKLVALSCTYLAVPQRKGRQGDKANVISALRAAQSNNAARPIQLDRSGLESAGEFARKPGLLSSETVVGCTEFFFTRLHSTLPILNREKFQRDVILMNDSIESYCLVVSFCAFVIIQTGGVKHAISGADGSQLDADISHGRALLDEALAARRQLDILAEPMFETVTISFFLYCCHVGLGLQREGWFFLREATTLYSTRTVKSDDTSEEALYLETLWQNLYWLLLVSERSHAIRRYRPITLQITSETLPLNENSSEVSAGFRYLVELFRPFDETFMALWNKADALCLPPSLVALEQRVLAAVPASAVDLSDDQTANLRVSQQWLRTMIWRLSTSLGFLSSSSINECMTFRYPLLIARDLTLSTFKLPQQSMEVHGIGLTEKVYDVACTLTDVLSCIPSIEAKTSCFELGPEDYLNYFFSLIYKLRGGKSRFLPLLLRIVNQTLPSMISPITRHLQIPSPGISQDGVLATDLRFGYDETMFGFHDTEMNLWLERGRISTDVRDRVEQRDMRTDLHAT</sequence>
<dbReference type="Proteomes" id="UP001217417">
    <property type="component" value="Unassembled WGS sequence"/>
</dbReference>
<keyword evidence="2" id="KW-0805">Transcription regulation</keyword>
<dbReference type="Gene3D" id="4.10.240.10">
    <property type="entry name" value="Zn(2)-C6 fungal-type DNA-binding domain"/>
    <property type="match status" value="1"/>
</dbReference>
<keyword evidence="4" id="KW-0539">Nucleus</keyword>
<gene>
    <name evidence="6" type="ORF">POJ06DRAFT_74682</name>
</gene>
<evidence type="ECO:0000313" key="6">
    <source>
        <dbReference type="EMBL" id="KAJ8101985.1"/>
    </source>
</evidence>
<dbReference type="GeneID" id="80886665"/>
<dbReference type="GO" id="GO:0008270">
    <property type="term" value="F:zinc ion binding"/>
    <property type="evidence" value="ECO:0007669"/>
    <property type="project" value="InterPro"/>
</dbReference>
<dbReference type="Pfam" id="PF00172">
    <property type="entry name" value="Zn_clus"/>
    <property type="match status" value="1"/>
</dbReference>
<dbReference type="SMART" id="SM00066">
    <property type="entry name" value="GAL4"/>
    <property type="match status" value="1"/>
</dbReference>
<dbReference type="PROSITE" id="PS50048">
    <property type="entry name" value="ZN2_CY6_FUNGAL_2"/>
    <property type="match status" value="1"/>
</dbReference>
<dbReference type="SUPFAM" id="SSF57701">
    <property type="entry name" value="Zn2/Cys6 DNA-binding domain"/>
    <property type="match status" value="1"/>
</dbReference>
<evidence type="ECO:0000256" key="1">
    <source>
        <dbReference type="ARBA" id="ARBA00022833"/>
    </source>
</evidence>
<dbReference type="InterPro" id="IPR001138">
    <property type="entry name" value="Zn2Cys6_DnaBD"/>
</dbReference>
<dbReference type="CDD" id="cd00067">
    <property type="entry name" value="GAL4"/>
    <property type="match status" value="1"/>
</dbReference>
<dbReference type="PANTHER" id="PTHR31668:SF20">
    <property type="entry name" value="ZN(II)2CYS6 TRANSCRIPTION FACTOR (EUROFUNG)"/>
    <property type="match status" value="1"/>
</dbReference>
<accession>A0AAD7QVA2</accession>
<keyword evidence="7" id="KW-1185">Reference proteome</keyword>
<dbReference type="PANTHER" id="PTHR31668">
    <property type="entry name" value="GLUCOSE TRANSPORT TRANSCRIPTION REGULATOR RGT1-RELATED-RELATED"/>
    <property type="match status" value="1"/>
</dbReference>
<feature type="domain" description="Zn(2)-C6 fungal-type" evidence="5">
    <location>
        <begin position="4"/>
        <end position="33"/>
    </location>
</feature>
<evidence type="ECO:0000259" key="5">
    <source>
        <dbReference type="PROSITE" id="PS50048"/>
    </source>
</evidence>
<evidence type="ECO:0000256" key="3">
    <source>
        <dbReference type="ARBA" id="ARBA00023163"/>
    </source>
</evidence>
<reference evidence="6" key="1">
    <citation type="submission" date="2023-03" db="EMBL/GenBank/DDBJ databases">
        <title>Near-Complete genome sequence of Lipomyces tetrasporous NRRL Y-64009, an oleaginous yeast capable of growing on lignocellulosic hydrolysates.</title>
        <authorList>
            <consortium name="Lawrence Berkeley National Laboratory"/>
            <person name="Jagtap S.S."/>
            <person name="Liu J.-J."/>
            <person name="Walukiewicz H.E."/>
            <person name="Pangilinan J."/>
            <person name="Lipzen A."/>
            <person name="Ahrendt S."/>
            <person name="Koriabine M."/>
            <person name="Cobaugh K."/>
            <person name="Salamov A."/>
            <person name="Yoshinaga Y."/>
            <person name="Ng V."/>
            <person name="Daum C."/>
            <person name="Grigoriev I.V."/>
            <person name="Slininger P.J."/>
            <person name="Dien B.S."/>
            <person name="Jin Y.-S."/>
            <person name="Rao C.V."/>
        </authorList>
    </citation>
    <scope>NUCLEOTIDE SEQUENCE</scope>
    <source>
        <strain evidence="6">NRRL Y-64009</strain>
    </source>
</reference>
<keyword evidence="3" id="KW-0804">Transcription</keyword>
<dbReference type="RefSeq" id="XP_056045435.1">
    <property type="nucleotide sequence ID" value="XM_056191499.1"/>
</dbReference>
<proteinExistence type="predicted"/>
<dbReference type="GO" id="GO:0000981">
    <property type="term" value="F:DNA-binding transcription factor activity, RNA polymerase II-specific"/>
    <property type="evidence" value="ECO:0007669"/>
    <property type="project" value="InterPro"/>
</dbReference>
<dbReference type="EMBL" id="JARPMG010000003">
    <property type="protein sequence ID" value="KAJ8101985.1"/>
    <property type="molecule type" value="Genomic_DNA"/>
</dbReference>
<comment type="caution">
    <text evidence="6">The sequence shown here is derived from an EMBL/GenBank/DDBJ whole genome shotgun (WGS) entry which is preliminary data.</text>
</comment>
<dbReference type="CDD" id="cd12148">
    <property type="entry name" value="fungal_TF_MHR"/>
    <property type="match status" value="1"/>
</dbReference>
<organism evidence="6 7">
    <name type="scientific">Lipomyces tetrasporus</name>
    <dbReference type="NCBI Taxonomy" id="54092"/>
    <lineage>
        <taxon>Eukaryota</taxon>
        <taxon>Fungi</taxon>
        <taxon>Dikarya</taxon>
        <taxon>Ascomycota</taxon>
        <taxon>Saccharomycotina</taxon>
        <taxon>Lipomycetes</taxon>
        <taxon>Lipomycetales</taxon>
        <taxon>Lipomycetaceae</taxon>
        <taxon>Lipomyces</taxon>
    </lineage>
</organism>
<evidence type="ECO:0000256" key="2">
    <source>
        <dbReference type="ARBA" id="ARBA00023015"/>
    </source>
</evidence>